<evidence type="ECO:0000313" key="2">
    <source>
        <dbReference type="Proteomes" id="UP000322530"/>
    </source>
</evidence>
<protein>
    <recommendedName>
        <fullName evidence="3">Bacteriocin</fullName>
    </recommendedName>
</protein>
<name>A0A5A5TIR8_9CHLR</name>
<organism evidence="1 2">
    <name type="scientific">Dictyobacter arantiisoli</name>
    <dbReference type="NCBI Taxonomy" id="2014874"/>
    <lineage>
        <taxon>Bacteria</taxon>
        <taxon>Bacillati</taxon>
        <taxon>Chloroflexota</taxon>
        <taxon>Ktedonobacteria</taxon>
        <taxon>Ktedonobacterales</taxon>
        <taxon>Dictyobacteraceae</taxon>
        <taxon>Dictyobacter</taxon>
    </lineage>
</organism>
<dbReference type="AlphaFoldDB" id="A0A5A5TIR8"/>
<reference evidence="1 2" key="1">
    <citation type="submission" date="2019-01" db="EMBL/GenBank/DDBJ databases">
        <title>Draft genome sequence of Dictyobacter sp. Uno17.</title>
        <authorList>
            <person name="Wang C.M."/>
            <person name="Zheng Y."/>
            <person name="Sakai Y."/>
            <person name="Abe K."/>
            <person name="Yokota A."/>
            <person name="Yabe S."/>
        </authorList>
    </citation>
    <scope>NUCLEOTIDE SEQUENCE [LARGE SCALE GENOMIC DNA]</scope>
    <source>
        <strain evidence="1 2">Uno17</strain>
    </source>
</reference>
<comment type="caution">
    <text evidence="1">The sequence shown here is derived from an EMBL/GenBank/DDBJ whole genome shotgun (WGS) entry which is preliminary data.</text>
</comment>
<gene>
    <name evidence="1" type="ORF">KDI_45800</name>
</gene>
<dbReference type="EMBL" id="BIXY01000091">
    <property type="protein sequence ID" value="GCF11016.1"/>
    <property type="molecule type" value="Genomic_DNA"/>
</dbReference>
<proteinExistence type="predicted"/>
<evidence type="ECO:0008006" key="3">
    <source>
        <dbReference type="Google" id="ProtNLM"/>
    </source>
</evidence>
<dbReference type="Proteomes" id="UP000322530">
    <property type="component" value="Unassembled WGS sequence"/>
</dbReference>
<sequence>MKGKHMKLSNLFGNTESVATAAQNSAFELDDQALATVSGGCGPSYCHEGGEYQGTGFEFGGGYSFGEYGGWGDECHHHHHHHCHSWGWGC</sequence>
<keyword evidence="2" id="KW-1185">Reference proteome</keyword>
<evidence type="ECO:0000313" key="1">
    <source>
        <dbReference type="EMBL" id="GCF11016.1"/>
    </source>
</evidence>
<accession>A0A5A5TIR8</accession>